<gene>
    <name evidence="2" type="ORF">FPOA_06745</name>
</gene>
<proteinExistence type="predicted"/>
<dbReference type="Proteomes" id="UP000091967">
    <property type="component" value="Unassembled WGS sequence"/>
</dbReference>
<feature type="region of interest" description="Disordered" evidence="1">
    <location>
        <begin position="66"/>
        <end position="87"/>
    </location>
</feature>
<accession>A0A1B8AIL6</accession>
<reference evidence="2 3" key="1">
    <citation type="submission" date="2016-06" db="EMBL/GenBank/DDBJ databases">
        <title>Living apart together: crosstalk between the core and supernumerary genomes in a fungal plant pathogen.</title>
        <authorList>
            <person name="Vanheule A."/>
            <person name="Audenaert K."/>
            <person name="Warris S."/>
            <person name="Van De Geest H."/>
            <person name="Schijlen E."/>
            <person name="Hofte M."/>
            <person name="De Saeger S."/>
            <person name="Haesaert G."/>
            <person name="Waalwijk C."/>
            <person name="Van Der Lee T."/>
        </authorList>
    </citation>
    <scope>NUCLEOTIDE SEQUENCE [LARGE SCALE GENOMIC DNA]</scope>
    <source>
        <strain evidence="2 3">2516</strain>
    </source>
</reference>
<dbReference type="AlphaFoldDB" id="A0A1B8AIL6"/>
<evidence type="ECO:0000313" key="3">
    <source>
        <dbReference type="Proteomes" id="UP000091967"/>
    </source>
</evidence>
<evidence type="ECO:0000313" key="2">
    <source>
        <dbReference type="EMBL" id="OBS20372.1"/>
    </source>
</evidence>
<organism evidence="2 3">
    <name type="scientific">Fusarium poae</name>
    <dbReference type="NCBI Taxonomy" id="36050"/>
    <lineage>
        <taxon>Eukaryota</taxon>
        <taxon>Fungi</taxon>
        <taxon>Dikarya</taxon>
        <taxon>Ascomycota</taxon>
        <taxon>Pezizomycotina</taxon>
        <taxon>Sordariomycetes</taxon>
        <taxon>Hypocreomycetidae</taxon>
        <taxon>Hypocreales</taxon>
        <taxon>Nectriaceae</taxon>
        <taxon>Fusarium</taxon>
    </lineage>
</organism>
<sequence>MEDCNLLILESQLHFHKSPTETNTSHHPPTSNHYYPNTINMCCGGSEQKPKKVPKHEADRERLKKVAESYRPPAHSWGHRPTAQMERDKAAAIQRELNKARARGEW</sequence>
<protein>
    <submittedName>
        <fullName evidence="2">Uncharacterized protein</fullName>
    </submittedName>
</protein>
<evidence type="ECO:0000256" key="1">
    <source>
        <dbReference type="SAM" id="MobiDB-lite"/>
    </source>
</evidence>
<keyword evidence="3" id="KW-1185">Reference proteome</keyword>
<comment type="caution">
    <text evidence="2">The sequence shown here is derived from an EMBL/GenBank/DDBJ whole genome shotgun (WGS) entry which is preliminary data.</text>
</comment>
<name>A0A1B8AIL6_FUSPO</name>
<dbReference type="EMBL" id="LYXU01000003">
    <property type="protein sequence ID" value="OBS20372.1"/>
    <property type="molecule type" value="Genomic_DNA"/>
</dbReference>